<dbReference type="AlphaFoldDB" id="A0A9E8HGM0"/>
<evidence type="ECO:0000256" key="1">
    <source>
        <dbReference type="ARBA" id="ARBA00004401"/>
    </source>
</evidence>
<keyword evidence="2 8" id="KW-1003">Cell membrane</keyword>
<keyword evidence="10" id="KW-0175">Coiled coil</keyword>
<evidence type="ECO:0000256" key="7">
    <source>
        <dbReference type="ARBA" id="ARBA00023306"/>
    </source>
</evidence>
<dbReference type="KEGG" id="asem:NNL22_12505"/>
<keyword evidence="12" id="KW-1185">Reference proteome</keyword>
<gene>
    <name evidence="8 11" type="primary">ftsL</name>
    <name evidence="11" type="ORF">NNL22_12505</name>
</gene>
<evidence type="ECO:0000256" key="8">
    <source>
        <dbReference type="HAMAP-Rule" id="MF_00910"/>
    </source>
</evidence>
<protein>
    <recommendedName>
        <fullName evidence="8 9">Cell division protein FtsL</fullName>
    </recommendedName>
</protein>
<dbReference type="GO" id="GO:0005886">
    <property type="term" value="C:plasma membrane"/>
    <property type="evidence" value="ECO:0007669"/>
    <property type="project" value="UniProtKB-SubCell"/>
</dbReference>
<dbReference type="GO" id="GO:0032153">
    <property type="term" value="C:cell division site"/>
    <property type="evidence" value="ECO:0007669"/>
    <property type="project" value="UniProtKB-UniRule"/>
</dbReference>
<keyword evidence="3 8" id="KW-0132">Cell division</keyword>
<dbReference type="InterPro" id="IPR011922">
    <property type="entry name" value="Cell_div_FtsL"/>
</dbReference>
<dbReference type="EMBL" id="CP101527">
    <property type="protein sequence ID" value="UZW73855.1"/>
    <property type="molecule type" value="Genomic_DNA"/>
</dbReference>
<accession>A0A9E8HGM0</accession>
<dbReference type="Proteomes" id="UP001164472">
    <property type="component" value="Chromosome"/>
</dbReference>
<dbReference type="PANTHER" id="PTHR37479:SF1">
    <property type="entry name" value="CELL DIVISION PROTEIN FTSL"/>
    <property type="match status" value="1"/>
</dbReference>
<keyword evidence="5 8" id="KW-1133">Transmembrane helix</keyword>
<keyword evidence="7 8" id="KW-0131">Cell cycle</keyword>
<dbReference type="RefSeq" id="WP_251809995.1">
    <property type="nucleotide sequence ID" value="NZ_CP101527.1"/>
</dbReference>
<comment type="function">
    <text evidence="8">Essential cell division protein. May link together the upstream cell division proteins, which are predominantly cytoplasmic, with the downstream cell division proteins, which are predominantly periplasmic.</text>
</comment>
<evidence type="ECO:0000256" key="6">
    <source>
        <dbReference type="ARBA" id="ARBA00023136"/>
    </source>
</evidence>
<comment type="similarity">
    <text evidence="8">Belongs to the FtsL family.</text>
</comment>
<dbReference type="HAMAP" id="MF_00910">
    <property type="entry name" value="FtsL"/>
    <property type="match status" value="1"/>
</dbReference>
<organism evidence="11 12">
    <name type="scientific">Alkalimarinus sediminis</name>
    <dbReference type="NCBI Taxonomy" id="1632866"/>
    <lineage>
        <taxon>Bacteria</taxon>
        <taxon>Pseudomonadati</taxon>
        <taxon>Pseudomonadota</taxon>
        <taxon>Gammaproteobacteria</taxon>
        <taxon>Alteromonadales</taxon>
        <taxon>Alteromonadaceae</taxon>
        <taxon>Alkalimarinus</taxon>
    </lineage>
</organism>
<proteinExistence type="inferred from homology"/>
<evidence type="ECO:0000256" key="5">
    <source>
        <dbReference type="ARBA" id="ARBA00022989"/>
    </source>
</evidence>
<feature type="coiled-coil region" evidence="10">
    <location>
        <begin position="47"/>
        <end position="74"/>
    </location>
</feature>
<reference evidence="11" key="1">
    <citation type="submission" date="2022-07" db="EMBL/GenBank/DDBJ databases">
        <title>Alkalimarinus sp. nov., isolated from gut of a Alitta virens.</title>
        <authorList>
            <person name="Yang A.I."/>
            <person name="Shin N.-R."/>
        </authorList>
    </citation>
    <scope>NUCLEOTIDE SEQUENCE</scope>
    <source>
        <strain evidence="11">FA028</strain>
    </source>
</reference>
<evidence type="ECO:0000256" key="2">
    <source>
        <dbReference type="ARBA" id="ARBA00022475"/>
    </source>
</evidence>
<evidence type="ECO:0000256" key="3">
    <source>
        <dbReference type="ARBA" id="ARBA00022618"/>
    </source>
</evidence>
<keyword evidence="8" id="KW-0997">Cell inner membrane</keyword>
<evidence type="ECO:0000256" key="9">
    <source>
        <dbReference type="NCBIfam" id="TIGR02209"/>
    </source>
</evidence>
<comment type="subunit">
    <text evidence="8">Part of a complex composed of FtsB, FtsL and FtsQ.</text>
</comment>
<dbReference type="NCBIfam" id="TIGR02209">
    <property type="entry name" value="ftsL_broad"/>
    <property type="match status" value="1"/>
</dbReference>
<dbReference type="GO" id="GO:0043093">
    <property type="term" value="P:FtsZ-dependent cytokinesis"/>
    <property type="evidence" value="ECO:0007669"/>
    <property type="project" value="UniProtKB-UniRule"/>
</dbReference>
<keyword evidence="6 8" id="KW-0472">Membrane</keyword>
<dbReference type="PANTHER" id="PTHR37479">
    <property type="entry name" value="CELL DIVISION PROTEIN FTSL"/>
    <property type="match status" value="1"/>
</dbReference>
<evidence type="ECO:0000256" key="4">
    <source>
        <dbReference type="ARBA" id="ARBA00022692"/>
    </source>
</evidence>
<evidence type="ECO:0000313" key="11">
    <source>
        <dbReference type="EMBL" id="UZW73855.1"/>
    </source>
</evidence>
<feature type="transmembrane region" description="Helical" evidence="8">
    <location>
        <begin position="24"/>
        <end position="43"/>
    </location>
</feature>
<comment type="subcellular location">
    <subcellularLocation>
        <location evidence="8">Cell inner membrane</location>
        <topology evidence="8">Single-pass type II membrane protein</topology>
    </subcellularLocation>
    <subcellularLocation>
        <location evidence="1">Cell membrane</location>
        <topology evidence="1">Single-pass type II membrane protein</topology>
    </subcellularLocation>
    <text evidence="8">Localizes to the division septum where it forms a ring structure.</text>
</comment>
<sequence length="106" mass="11890">MTSLKNWWLFFKAISGALLGKSSVITLIMCVVLIASAVGVIYASHLNRQLYTELAELQSERDAYEMEWSQLLLEQSAWSAHGRIEHVAITKLGMKVPEAKDIVVIK</sequence>
<evidence type="ECO:0000313" key="12">
    <source>
        <dbReference type="Proteomes" id="UP001164472"/>
    </source>
</evidence>
<evidence type="ECO:0000256" key="10">
    <source>
        <dbReference type="SAM" id="Coils"/>
    </source>
</evidence>
<name>A0A9E8HGM0_9ALTE</name>
<dbReference type="Pfam" id="PF04999">
    <property type="entry name" value="FtsL"/>
    <property type="match status" value="1"/>
</dbReference>
<keyword evidence="4 8" id="KW-0812">Transmembrane</keyword>